<dbReference type="EMBL" id="CP097504">
    <property type="protein sequence ID" value="URD89219.1"/>
    <property type="molecule type" value="Genomic_DNA"/>
</dbReference>
<accession>A0A9E7JQQ4</accession>
<sequence>MPFKSLAYSDEMRRLSYCISFTVNSHARVISSGRRRTHCARSCQNYPRESWCPLCAAPASRWASGSYCKRAAQASFDPAHMKQSPDEGAFLLAARKSVHWCYLRMALMLLVDMTLGVFEQYVSPEVCLQFPGRAKESVYWIFYNRAFCTGSQIADLIAAGTSMFTCILHGFSISLWGSVAKLYLFLIGEECLHQQSPRKTSSY</sequence>
<dbReference type="Proteomes" id="UP001055439">
    <property type="component" value="Chromosome 2"/>
</dbReference>
<dbReference type="OrthoDB" id="10615293at2759"/>
<gene>
    <name evidence="1" type="ORF">MUK42_28636</name>
</gene>
<evidence type="ECO:0000313" key="1">
    <source>
        <dbReference type="EMBL" id="URD89219.1"/>
    </source>
</evidence>
<dbReference type="AlphaFoldDB" id="A0A9E7JQQ4"/>
<protein>
    <submittedName>
        <fullName evidence="1">Uncharacterized protein</fullName>
    </submittedName>
</protein>
<evidence type="ECO:0000313" key="2">
    <source>
        <dbReference type="Proteomes" id="UP001055439"/>
    </source>
</evidence>
<reference evidence="1" key="1">
    <citation type="submission" date="2022-05" db="EMBL/GenBank/DDBJ databases">
        <title>The Musa troglodytarum L. genome provides insights into the mechanism of non-climacteric behaviour and enrichment of carotenoids.</title>
        <authorList>
            <person name="Wang J."/>
        </authorList>
    </citation>
    <scope>NUCLEOTIDE SEQUENCE</scope>
    <source>
        <tissue evidence="1">Leaf</tissue>
    </source>
</reference>
<organism evidence="1 2">
    <name type="scientific">Musa troglodytarum</name>
    <name type="common">fe'i banana</name>
    <dbReference type="NCBI Taxonomy" id="320322"/>
    <lineage>
        <taxon>Eukaryota</taxon>
        <taxon>Viridiplantae</taxon>
        <taxon>Streptophyta</taxon>
        <taxon>Embryophyta</taxon>
        <taxon>Tracheophyta</taxon>
        <taxon>Spermatophyta</taxon>
        <taxon>Magnoliopsida</taxon>
        <taxon>Liliopsida</taxon>
        <taxon>Zingiberales</taxon>
        <taxon>Musaceae</taxon>
        <taxon>Musa</taxon>
    </lineage>
</organism>
<keyword evidence="2" id="KW-1185">Reference proteome</keyword>
<proteinExistence type="predicted"/>
<name>A0A9E7JQQ4_9LILI</name>